<dbReference type="Pfam" id="PF13450">
    <property type="entry name" value="NAD_binding_8"/>
    <property type="match status" value="1"/>
</dbReference>
<dbReference type="PRINTS" id="PR00419">
    <property type="entry name" value="ADXRDTASE"/>
</dbReference>
<dbReference type="InterPro" id="IPR046342">
    <property type="entry name" value="CBS_dom_sf"/>
</dbReference>
<gene>
    <name evidence="4" type="ORF">KTC_19180</name>
</gene>
<dbReference type="SMART" id="SM00116">
    <property type="entry name" value="CBS"/>
    <property type="match status" value="2"/>
</dbReference>
<dbReference type="InterPro" id="IPR036188">
    <property type="entry name" value="FAD/NAD-bd_sf"/>
</dbReference>
<dbReference type="PROSITE" id="PS51371">
    <property type="entry name" value="CBS"/>
    <property type="match status" value="2"/>
</dbReference>
<dbReference type="PANTHER" id="PTHR43080">
    <property type="entry name" value="CBS DOMAIN-CONTAINING PROTEIN CBSX3, MITOCHONDRIAL"/>
    <property type="match status" value="1"/>
</dbReference>
<dbReference type="InterPro" id="IPR000644">
    <property type="entry name" value="CBS_dom"/>
</dbReference>
<dbReference type="EMBL" id="AP019376">
    <property type="protein sequence ID" value="BBH87167.1"/>
    <property type="molecule type" value="Genomic_DNA"/>
</dbReference>
<accession>A0A455SFC9</accession>
<evidence type="ECO:0000313" key="4">
    <source>
        <dbReference type="EMBL" id="BBH87167.1"/>
    </source>
</evidence>
<dbReference type="Pfam" id="PF00571">
    <property type="entry name" value="CBS"/>
    <property type="match status" value="2"/>
</dbReference>
<dbReference type="PANTHER" id="PTHR43080:SF2">
    <property type="entry name" value="CBS DOMAIN-CONTAINING PROTEIN"/>
    <property type="match status" value="1"/>
</dbReference>
<dbReference type="InterPro" id="IPR051257">
    <property type="entry name" value="Diverse_CBS-Domain"/>
</dbReference>
<proteinExistence type="predicted"/>
<dbReference type="AlphaFoldDB" id="A0A455SFC9"/>
<feature type="domain" description="CBS" evidence="3">
    <location>
        <begin position="7"/>
        <end position="65"/>
    </location>
</feature>
<evidence type="ECO:0000256" key="2">
    <source>
        <dbReference type="PROSITE-ProRule" id="PRU00703"/>
    </source>
</evidence>
<dbReference type="Gene3D" id="3.40.50.720">
    <property type="entry name" value="NAD(P)-binding Rossmann-like Domain"/>
    <property type="match status" value="1"/>
</dbReference>
<dbReference type="Gene3D" id="3.50.50.60">
    <property type="entry name" value="FAD/NAD(P)-binding domain"/>
    <property type="match status" value="1"/>
</dbReference>
<feature type="domain" description="CBS" evidence="3">
    <location>
        <begin position="83"/>
        <end position="140"/>
    </location>
</feature>
<reference evidence="4" key="1">
    <citation type="submission" date="2018-12" db="EMBL/GenBank/DDBJ databases">
        <title>Novel natural products biosynthetic potential of the class Ktedonobacteria.</title>
        <authorList>
            <person name="Zheng Y."/>
            <person name="Saitou A."/>
            <person name="Wang C.M."/>
            <person name="Toyoda A."/>
            <person name="Minakuchi Y."/>
            <person name="Sekiguchi Y."/>
            <person name="Ueda K."/>
            <person name="Takano H."/>
            <person name="Sakai Y."/>
            <person name="Yokota A."/>
            <person name="Yabe S."/>
        </authorList>
    </citation>
    <scope>NUCLEOTIDE SEQUENCE</scope>
    <source>
        <strain evidence="4">COM3</strain>
    </source>
</reference>
<protein>
    <recommendedName>
        <fullName evidence="3">CBS domain-containing protein</fullName>
    </recommendedName>
</protein>
<keyword evidence="1 2" id="KW-0129">CBS domain</keyword>
<dbReference type="SUPFAM" id="SSF51905">
    <property type="entry name" value="FAD/NAD(P)-binding domain"/>
    <property type="match status" value="1"/>
</dbReference>
<sequence length="450" mass="49197">MLVRDIMSTQLITISSDETVEQAETVFRAYNLHQIPALQKEDQTFLGVLTREALIQGKLQYLHTSSSQLLEHPLKERKVSDLIQKSPVTVTPATLLEEAISLLFEYKVSYLPVLEGSHLVGLVTWSDLLLAQLHLHNNNEQEKVTPQKKRVAIVGAGLTGLQAAESLASRGYSVLLLEKMPFAGGRMALDPLHQEQIHLYLQQLFKQLDALRVECRYQADLKGEEALSQLLTRFDAVLLTIGRQQSTAFGLSGETVLYDVYPALAFLEMCKQRPDTTCSGSVVVIGSTPTAFYAAQAALRQGASSVTVLYPEATCTLPSVLIEPALTAGLHLKERLLVKNLIGTEEATVQGVHCVSVDFRKKSIPGSAIVIPADTVLIGAGEVPDLSCLPLLLESWIADEDNQQTAKMTFETCIPRVFVAGSMLHAVSTPAQSIQQGIDVARVIHTYLSS</sequence>
<name>A0A455SFC9_9CHLR</name>
<evidence type="ECO:0000256" key="1">
    <source>
        <dbReference type="ARBA" id="ARBA00023122"/>
    </source>
</evidence>
<evidence type="ECO:0000259" key="3">
    <source>
        <dbReference type="PROSITE" id="PS51371"/>
    </source>
</evidence>
<organism evidence="4">
    <name type="scientific">Thermosporothrix sp. COM3</name>
    <dbReference type="NCBI Taxonomy" id="2490863"/>
    <lineage>
        <taxon>Bacteria</taxon>
        <taxon>Bacillati</taxon>
        <taxon>Chloroflexota</taxon>
        <taxon>Ktedonobacteria</taxon>
        <taxon>Ktedonobacterales</taxon>
        <taxon>Thermosporotrichaceae</taxon>
        <taxon>Thermosporothrix</taxon>
    </lineage>
</organism>
<dbReference type="Gene3D" id="3.10.580.10">
    <property type="entry name" value="CBS-domain"/>
    <property type="match status" value="1"/>
</dbReference>
<dbReference type="SUPFAM" id="SSF54631">
    <property type="entry name" value="CBS-domain pair"/>
    <property type="match status" value="1"/>
</dbReference>